<comment type="caution">
    <text evidence="10">The sequence shown here is derived from an EMBL/GenBank/DDBJ whole genome shotgun (WGS) entry which is preliminary data.</text>
</comment>
<evidence type="ECO:0000256" key="6">
    <source>
        <dbReference type="ARBA" id="ARBA00022989"/>
    </source>
</evidence>
<organism evidence="10 11">
    <name type="scientific">Faecalibaculum rodentium</name>
    <dbReference type="NCBI Taxonomy" id="1702221"/>
    <lineage>
        <taxon>Bacteria</taxon>
        <taxon>Bacillati</taxon>
        <taxon>Bacillota</taxon>
        <taxon>Erysipelotrichia</taxon>
        <taxon>Erysipelotrichales</taxon>
        <taxon>Erysipelotrichaceae</taxon>
        <taxon>Faecalibaculum</taxon>
    </lineage>
</organism>
<dbReference type="EMBL" id="MPJZ01000072">
    <property type="protein sequence ID" value="OLU44307.1"/>
    <property type="molecule type" value="Genomic_DNA"/>
</dbReference>
<dbReference type="Pfam" id="PF02386">
    <property type="entry name" value="TrkH"/>
    <property type="match status" value="1"/>
</dbReference>
<keyword evidence="4" id="KW-1003">Cell membrane</keyword>
<evidence type="ECO:0000256" key="1">
    <source>
        <dbReference type="ARBA" id="ARBA00004651"/>
    </source>
</evidence>
<feature type="transmembrane region" description="Helical" evidence="9">
    <location>
        <begin position="73"/>
        <end position="94"/>
    </location>
</feature>
<dbReference type="GO" id="GO:0008324">
    <property type="term" value="F:monoatomic cation transmembrane transporter activity"/>
    <property type="evidence" value="ECO:0007669"/>
    <property type="project" value="InterPro"/>
</dbReference>
<evidence type="ECO:0000256" key="5">
    <source>
        <dbReference type="ARBA" id="ARBA00022692"/>
    </source>
</evidence>
<dbReference type="GO" id="GO:0005886">
    <property type="term" value="C:plasma membrane"/>
    <property type="evidence" value="ECO:0007669"/>
    <property type="project" value="UniProtKB-SubCell"/>
</dbReference>
<evidence type="ECO:0000313" key="11">
    <source>
        <dbReference type="Proteomes" id="UP000186758"/>
    </source>
</evidence>
<evidence type="ECO:0000313" key="10">
    <source>
        <dbReference type="EMBL" id="OLU44307.1"/>
    </source>
</evidence>
<comment type="subcellular location">
    <subcellularLocation>
        <location evidence="1">Cell membrane</location>
        <topology evidence="1">Multi-pass membrane protein</topology>
    </subcellularLocation>
</comment>
<feature type="transmembrane region" description="Helical" evidence="9">
    <location>
        <begin position="9"/>
        <end position="34"/>
    </location>
</feature>
<sequence length="149" mass="16260">MARKLNWRVILQVLGFAVLFESVLLLLPMLVALIHKETAMVRALGITIAGTGIAGFLLSRAQPRKKNHFARDGLTAVGLIWLVLSAAGAIPFWISGETPSYVDSFFETVSGFTTTGATILTDIESLSRSAIFWRSLTHWVGGMGCWSCF</sequence>
<evidence type="ECO:0000256" key="9">
    <source>
        <dbReference type="SAM" id="Phobius"/>
    </source>
</evidence>
<keyword evidence="6 9" id="KW-1133">Transmembrane helix</keyword>
<dbReference type="PANTHER" id="PTHR32024:SF2">
    <property type="entry name" value="TRK SYSTEM POTASSIUM UPTAKE PROTEIN TRKG-RELATED"/>
    <property type="match status" value="1"/>
</dbReference>
<keyword evidence="3" id="KW-0813">Transport</keyword>
<dbReference type="GO" id="GO:0030001">
    <property type="term" value="P:metal ion transport"/>
    <property type="evidence" value="ECO:0007669"/>
    <property type="project" value="UniProtKB-ARBA"/>
</dbReference>
<evidence type="ECO:0000256" key="8">
    <source>
        <dbReference type="ARBA" id="ARBA00023136"/>
    </source>
</evidence>
<dbReference type="AlphaFoldDB" id="A0A1Q9YJ08"/>
<evidence type="ECO:0000256" key="7">
    <source>
        <dbReference type="ARBA" id="ARBA00023065"/>
    </source>
</evidence>
<reference evidence="10 11" key="1">
    <citation type="submission" date="2016-11" db="EMBL/GenBank/DDBJ databases">
        <title>Description of two novel members of the family Erysipelotrichaceae: Ileibacterium lipovorans gen. nov., sp. nov. and Dubosiella newyorkensis, gen. nov., sp. nov.</title>
        <authorList>
            <person name="Cox L.M."/>
            <person name="Sohn J."/>
            <person name="Tyrrell K.L."/>
            <person name="Citron D.M."/>
            <person name="Lawson P.A."/>
            <person name="Patel N.B."/>
            <person name="Iizumi T."/>
            <person name="Perez-Perez G.I."/>
            <person name="Goldstein E.J."/>
            <person name="Blaser M.J."/>
        </authorList>
    </citation>
    <scope>NUCLEOTIDE SEQUENCE [LARGE SCALE GENOMIC DNA]</scope>
    <source>
        <strain evidence="10 11">NYU-BL-K8</strain>
    </source>
</reference>
<evidence type="ECO:0000256" key="3">
    <source>
        <dbReference type="ARBA" id="ARBA00022448"/>
    </source>
</evidence>
<keyword evidence="7" id="KW-0406">Ion transport</keyword>
<keyword evidence="5 9" id="KW-0812">Transmembrane</keyword>
<evidence type="ECO:0000256" key="4">
    <source>
        <dbReference type="ARBA" id="ARBA00022475"/>
    </source>
</evidence>
<protein>
    <submittedName>
        <fullName evidence="10">Uncharacterized protein</fullName>
    </submittedName>
</protein>
<feature type="transmembrane region" description="Helical" evidence="9">
    <location>
        <begin position="40"/>
        <end position="61"/>
    </location>
</feature>
<evidence type="ECO:0000256" key="2">
    <source>
        <dbReference type="ARBA" id="ARBA00009137"/>
    </source>
</evidence>
<dbReference type="InterPro" id="IPR003445">
    <property type="entry name" value="Cat_transpt"/>
</dbReference>
<proteinExistence type="inferred from homology"/>
<keyword evidence="8 9" id="KW-0472">Membrane</keyword>
<name>A0A1Q9YJ08_9FIRM</name>
<comment type="similarity">
    <text evidence="2">Belongs to the TrkH potassium transport family.</text>
</comment>
<gene>
    <name evidence="10" type="ORF">BO223_08550</name>
</gene>
<dbReference type="PANTHER" id="PTHR32024">
    <property type="entry name" value="TRK SYSTEM POTASSIUM UPTAKE PROTEIN TRKG-RELATED"/>
    <property type="match status" value="1"/>
</dbReference>
<accession>A0A1Q9YJ08</accession>
<dbReference type="Proteomes" id="UP000186758">
    <property type="component" value="Unassembled WGS sequence"/>
</dbReference>